<dbReference type="HAMAP" id="MF_00201">
    <property type="entry name" value="RecO"/>
    <property type="match status" value="1"/>
</dbReference>
<dbReference type="SUPFAM" id="SSF57863">
    <property type="entry name" value="ArfGap/RecO-like zinc finger"/>
    <property type="match status" value="1"/>
</dbReference>
<protein>
    <recommendedName>
        <fullName evidence="2">DNA repair protein RecO</fullName>
    </recommendedName>
    <alternativeName>
        <fullName evidence="6">Recombination protein O</fullName>
    </alternativeName>
</protein>
<evidence type="ECO:0000256" key="4">
    <source>
        <dbReference type="ARBA" id="ARBA00023172"/>
    </source>
</evidence>
<gene>
    <name evidence="8" type="ORF">UFOPK3770_01299</name>
</gene>
<evidence type="ECO:0000256" key="3">
    <source>
        <dbReference type="ARBA" id="ARBA00022763"/>
    </source>
</evidence>
<dbReference type="PANTHER" id="PTHR33991:SF1">
    <property type="entry name" value="DNA REPAIR PROTEIN RECO"/>
    <property type="match status" value="1"/>
</dbReference>
<organism evidence="8">
    <name type="scientific">freshwater metagenome</name>
    <dbReference type="NCBI Taxonomy" id="449393"/>
    <lineage>
        <taxon>unclassified sequences</taxon>
        <taxon>metagenomes</taxon>
        <taxon>ecological metagenomes</taxon>
    </lineage>
</organism>
<dbReference type="NCBIfam" id="TIGR00613">
    <property type="entry name" value="reco"/>
    <property type="match status" value="1"/>
</dbReference>
<dbReference type="Gene3D" id="1.20.1440.120">
    <property type="entry name" value="Recombination protein O, C-terminal domain"/>
    <property type="match status" value="1"/>
</dbReference>
<dbReference type="GO" id="GO:0006310">
    <property type="term" value="P:DNA recombination"/>
    <property type="evidence" value="ECO:0007669"/>
    <property type="project" value="UniProtKB-KW"/>
</dbReference>
<dbReference type="Pfam" id="PF02565">
    <property type="entry name" value="RecO_C"/>
    <property type="match status" value="1"/>
</dbReference>
<evidence type="ECO:0000259" key="7">
    <source>
        <dbReference type="Pfam" id="PF11967"/>
    </source>
</evidence>
<evidence type="ECO:0000256" key="5">
    <source>
        <dbReference type="ARBA" id="ARBA00023204"/>
    </source>
</evidence>
<dbReference type="PANTHER" id="PTHR33991">
    <property type="entry name" value="DNA REPAIR PROTEIN RECO"/>
    <property type="match status" value="1"/>
</dbReference>
<dbReference type="InterPro" id="IPR022572">
    <property type="entry name" value="DNA_rep/recomb_RecO_N"/>
</dbReference>
<dbReference type="Pfam" id="PF11967">
    <property type="entry name" value="RecO_N"/>
    <property type="match status" value="1"/>
</dbReference>
<dbReference type="InterPro" id="IPR042242">
    <property type="entry name" value="RecO_C"/>
</dbReference>
<evidence type="ECO:0000313" key="8">
    <source>
        <dbReference type="EMBL" id="CAB4344509.1"/>
    </source>
</evidence>
<dbReference type="InterPro" id="IPR003717">
    <property type="entry name" value="RecO"/>
</dbReference>
<sequence>MACVSRYLISTPTRVTIEPMPSYRTEAIVLRTHKLAEADRIITLLTRDRGKVRAVAKGVRRTKSRFGARLEPFSRVDLLVYEGRNLDTITQAESIDAFGRDMALDYALWTVGQTMLETADRLTPEENMDAASQYLLLVAGLRALVAGEHTASLVLDSYLLRALSLAGYEPELSSCVVCSAPGDQPFFHVASGGLVCAEHRPPGSVAPKNESIELMRSLLAGDWDVCDNSTSSHQREVNGLVAAYVQWHLERDLRSLSMVERTIP</sequence>
<keyword evidence="3" id="KW-0227">DNA damage</keyword>
<keyword evidence="4" id="KW-0233">DNA recombination</keyword>
<reference evidence="8" key="1">
    <citation type="submission" date="2020-05" db="EMBL/GenBank/DDBJ databases">
        <authorList>
            <person name="Chiriac C."/>
            <person name="Salcher M."/>
            <person name="Ghai R."/>
            <person name="Kavagutti S V."/>
        </authorList>
    </citation>
    <scope>NUCLEOTIDE SEQUENCE</scope>
</reference>
<proteinExistence type="inferred from homology"/>
<comment type="similarity">
    <text evidence="1">Belongs to the RecO family.</text>
</comment>
<evidence type="ECO:0000256" key="1">
    <source>
        <dbReference type="ARBA" id="ARBA00007452"/>
    </source>
</evidence>
<feature type="domain" description="DNA replication/recombination mediator RecO N-terminal" evidence="7">
    <location>
        <begin position="20"/>
        <end position="98"/>
    </location>
</feature>
<name>A0A6J5ZTG5_9ZZZZ</name>
<keyword evidence="5" id="KW-0234">DNA repair</keyword>
<evidence type="ECO:0000256" key="2">
    <source>
        <dbReference type="ARBA" id="ARBA00021310"/>
    </source>
</evidence>
<dbReference type="GO" id="GO:0043590">
    <property type="term" value="C:bacterial nucleoid"/>
    <property type="evidence" value="ECO:0007669"/>
    <property type="project" value="TreeGrafter"/>
</dbReference>
<dbReference type="InterPro" id="IPR012340">
    <property type="entry name" value="NA-bd_OB-fold"/>
</dbReference>
<dbReference type="SUPFAM" id="SSF50249">
    <property type="entry name" value="Nucleic acid-binding proteins"/>
    <property type="match status" value="1"/>
</dbReference>
<dbReference type="Gene3D" id="2.40.50.140">
    <property type="entry name" value="Nucleic acid-binding proteins"/>
    <property type="match status" value="1"/>
</dbReference>
<dbReference type="EMBL" id="CAESAJ010000197">
    <property type="protein sequence ID" value="CAB4344509.1"/>
    <property type="molecule type" value="Genomic_DNA"/>
</dbReference>
<accession>A0A6J5ZTG5</accession>
<dbReference type="GO" id="GO:0006302">
    <property type="term" value="P:double-strand break repair"/>
    <property type="evidence" value="ECO:0007669"/>
    <property type="project" value="TreeGrafter"/>
</dbReference>
<dbReference type="AlphaFoldDB" id="A0A6J5ZTG5"/>
<evidence type="ECO:0000256" key="6">
    <source>
        <dbReference type="ARBA" id="ARBA00033409"/>
    </source>
</evidence>
<dbReference type="InterPro" id="IPR037278">
    <property type="entry name" value="ARFGAP/RecO"/>
</dbReference>